<keyword evidence="1" id="KW-0472">Membrane</keyword>
<dbReference type="GO" id="GO:0046677">
    <property type="term" value="P:response to antibiotic"/>
    <property type="evidence" value="ECO:0007669"/>
    <property type="project" value="InterPro"/>
</dbReference>
<dbReference type="AlphaFoldDB" id="A0A413RDB9"/>
<evidence type="ECO:0000313" key="3">
    <source>
        <dbReference type="EMBL" id="RHA20739.1"/>
    </source>
</evidence>
<name>A0A413RDB9_9FIRM</name>
<proteinExistence type="predicted"/>
<protein>
    <recommendedName>
        <fullName evidence="2">NTF2-like N-terminal transpeptidase domain-containing protein</fullName>
    </recommendedName>
</protein>
<dbReference type="Proteomes" id="UP000284779">
    <property type="component" value="Unassembled WGS sequence"/>
</dbReference>
<keyword evidence="1" id="KW-0812">Transmembrane</keyword>
<gene>
    <name evidence="3" type="ORF">DW944_00805</name>
</gene>
<evidence type="ECO:0000259" key="2">
    <source>
        <dbReference type="Pfam" id="PF05223"/>
    </source>
</evidence>
<reference evidence="3 4" key="1">
    <citation type="submission" date="2018-08" db="EMBL/GenBank/DDBJ databases">
        <title>A genome reference for cultivated species of the human gut microbiota.</title>
        <authorList>
            <person name="Zou Y."/>
            <person name="Xue W."/>
            <person name="Luo G."/>
        </authorList>
    </citation>
    <scope>NUCLEOTIDE SEQUENCE [LARGE SCALE GENOMIC DNA]</scope>
    <source>
        <strain evidence="3 4">AM44-11BH</strain>
    </source>
</reference>
<dbReference type="InterPro" id="IPR007887">
    <property type="entry name" value="MecA_N"/>
</dbReference>
<comment type="caution">
    <text evidence="3">The sequence shown here is derived from an EMBL/GenBank/DDBJ whole genome shotgun (WGS) entry which is preliminary data.</text>
</comment>
<dbReference type="EMBL" id="QSFD01000001">
    <property type="protein sequence ID" value="RHA20739.1"/>
    <property type="molecule type" value="Genomic_DNA"/>
</dbReference>
<organism evidence="3 4">
    <name type="scientific">Eubacterium ventriosum</name>
    <dbReference type="NCBI Taxonomy" id="39496"/>
    <lineage>
        <taxon>Bacteria</taxon>
        <taxon>Bacillati</taxon>
        <taxon>Bacillota</taxon>
        <taxon>Clostridia</taxon>
        <taxon>Eubacteriales</taxon>
        <taxon>Eubacteriaceae</taxon>
        <taxon>Eubacterium</taxon>
    </lineage>
</organism>
<keyword evidence="4" id="KW-1185">Reference proteome</keyword>
<feature type="domain" description="NTF2-like N-terminal transpeptidase" evidence="2">
    <location>
        <begin position="41"/>
        <end position="138"/>
    </location>
</feature>
<keyword evidence="1" id="KW-1133">Transmembrane helix</keyword>
<dbReference type="Pfam" id="PF05223">
    <property type="entry name" value="MecA_N"/>
    <property type="match status" value="1"/>
</dbReference>
<evidence type="ECO:0000313" key="4">
    <source>
        <dbReference type="Proteomes" id="UP000284779"/>
    </source>
</evidence>
<evidence type="ECO:0000256" key="1">
    <source>
        <dbReference type="SAM" id="Phobius"/>
    </source>
</evidence>
<feature type="transmembrane region" description="Helical" evidence="1">
    <location>
        <begin position="12"/>
        <end position="36"/>
    </location>
</feature>
<dbReference type="RefSeq" id="WP_117969261.1">
    <property type="nucleotide sequence ID" value="NZ_CAUBDO010000001.1"/>
</dbReference>
<sequence length="378" mass="43968">MEQILKKIYKSRIFGLISILFFIAVCMGIGAFAAYVKHVSNPTEQAVTYFRAFMQQDYDTMYNLLDKKDGYYISKDRYKEIMQKTRESMTIDSYKINDPRKEDGQYVVTIECTDDETDSSQNMNIYLNKKMHLPKLKPDYKVDIEKMLVKNLTIKIPQGDKLTIAGIEITDKDANITTENNIQIYNFKAILNGNYKITCENEYCAKNTLANVIKKDMEVDLTKSWYTANDRYTSKITNSVTDFINKYYSAARNRSKSDKKLMAFIDDKKLQKSVSKTVEETMSGLYWSDKKNIDKYKVSDFKIKNLNSTIKYDSKSKDFQVTSTYNYDYTCTTDIATYTSYVYKYSGSCKATLKITYSIDNGNLKIKNVKLSEKQKRK</sequence>
<accession>A0A413RDB9</accession>